<dbReference type="SUPFAM" id="SSF48452">
    <property type="entry name" value="TPR-like"/>
    <property type="match status" value="1"/>
</dbReference>
<dbReference type="Pfam" id="PF25873">
    <property type="entry name" value="WHD_MalT"/>
    <property type="match status" value="1"/>
</dbReference>
<dbReference type="KEGG" id="cheb:HH215_15460"/>
<dbReference type="InterPro" id="IPR000792">
    <property type="entry name" value="Tscrpt_reg_LuxR_C"/>
</dbReference>
<dbReference type="InterPro" id="IPR016032">
    <property type="entry name" value="Sig_transdc_resp-reg_C-effctor"/>
</dbReference>
<dbReference type="AlphaFoldDB" id="A0A7Z2VSK6"/>
<dbReference type="InterPro" id="IPR011990">
    <property type="entry name" value="TPR-like_helical_dom_sf"/>
</dbReference>
<dbReference type="InterPro" id="IPR036388">
    <property type="entry name" value="WH-like_DNA-bd_sf"/>
</dbReference>
<evidence type="ECO:0000313" key="6">
    <source>
        <dbReference type="Proteomes" id="UP000502248"/>
    </source>
</evidence>
<reference evidence="5 6" key="1">
    <citation type="submission" date="2020-04" db="EMBL/GenBank/DDBJ databases">
        <title>Genome sequencing of novel species.</title>
        <authorList>
            <person name="Heo J."/>
            <person name="Kim S.-J."/>
            <person name="Kim J.-S."/>
            <person name="Hong S.-B."/>
            <person name="Kwon S.-W."/>
        </authorList>
    </citation>
    <scope>NUCLEOTIDE SEQUENCE [LARGE SCALE GENOMIC DNA]</scope>
    <source>
        <strain evidence="5 6">MFER-1</strain>
    </source>
</reference>
<protein>
    <submittedName>
        <fullName evidence="5">LuxR family transcriptional regulator</fullName>
    </submittedName>
</protein>
<evidence type="ECO:0000313" key="5">
    <source>
        <dbReference type="EMBL" id="QJD88170.1"/>
    </source>
</evidence>
<dbReference type="InterPro" id="IPR027417">
    <property type="entry name" value="P-loop_NTPase"/>
</dbReference>
<dbReference type="InterPro" id="IPR059106">
    <property type="entry name" value="WHD_MalT"/>
</dbReference>
<keyword evidence="2" id="KW-0238">DNA-binding</keyword>
<dbReference type="SMART" id="SM00421">
    <property type="entry name" value="HTH_LUXR"/>
    <property type="match status" value="1"/>
</dbReference>
<dbReference type="PANTHER" id="PTHR44688:SF16">
    <property type="entry name" value="DNA-BINDING TRANSCRIPTIONAL ACTIVATOR DEVR_DOSR"/>
    <property type="match status" value="1"/>
</dbReference>
<gene>
    <name evidence="5" type="ORF">HH215_15460</name>
</gene>
<dbReference type="PRINTS" id="PR00038">
    <property type="entry name" value="HTHLUXR"/>
</dbReference>
<evidence type="ECO:0000256" key="3">
    <source>
        <dbReference type="ARBA" id="ARBA00023163"/>
    </source>
</evidence>
<dbReference type="PROSITE" id="PS00622">
    <property type="entry name" value="HTH_LUXR_1"/>
    <property type="match status" value="1"/>
</dbReference>
<dbReference type="GO" id="GO:0003677">
    <property type="term" value="F:DNA binding"/>
    <property type="evidence" value="ECO:0007669"/>
    <property type="project" value="UniProtKB-KW"/>
</dbReference>
<dbReference type="EMBL" id="CP051680">
    <property type="protein sequence ID" value="QJD88170.1"/>
    <property type="molecule type" value="Genomic_DNA"/>
</dbReference>
<dbReference type="Pfam" id="PF17874">
    <property type="entry name" value="TPR_MalT"/>
    <property type="match status" value="1"/>
</dbReference>
<dbReference type="InterPro" id="IPR041617">
    <property type="entry name" value="TPR_MalT"/>
</dbReference>
<dbReference type="CDD" id="cd06170">
    <property type="entry name" value="LuxR_C_like"/>
    <property type="match status" value="1"/>
</dbReference>
<keyword evidence="3" id="KW-0804">Transcription</keyword>
<evidence type="ECO:0000256" key="1">
    <source>
        <dbReference type="ARBA" id="ARBA00023015"/>
    </source>
</evidence>
<dbReference type="SUPFAM" id="SSF52540">
    <property type="entry name" value="P-loop containing nucleoside triphosphate hydrolases"/>
    <property type="match status" value="1"/>
</dbReference>
<evidence type="ECO:0000259" key="4">
    <source>
        <dbReference type="PROSITE" id="PS50043"/>
    </source>
</evidence>
<feature type="domain" description="HTH luxR-type" evidence="4">
    <location>
        <begin position="810"/>
        <end position="875"/>
    </location>
</feature>
<dbReference type="GO" id="GO:0006355">
    <property type="term" value="P:regulation of DNA-templated transcription"/>
    <property type="evidence" value="ECO:0007669"/>
    <property type="project" value="InterPro"/>
</dbReference>
<evidence type="ECO:0000256" key="2">
    <source>
        <dbReference type="ARBA" id="ARBA00023125"/>
    </source>
</evidence>
<dbReference type="Gene3D" id="1.10.10.10">
    <property type="entry name" value="Winged helix-like DNA-binding domain superfamily/Winged helix DNA-binding domain"/>
    <property type="match status" value="1"/>
</dbReference>
<dbReference type="SUPFAM" id="SSF46894">
    <property type="entry name" value="C-terminal effector domain of the bipartite response regulators"/>
    <property type="match status" value="1"/>
</dbReference>
<keyword evidence="1" id="KW-0805">Transcription regulation</keyword>
<name>A0A7Z2VSK6_9BACL</name>
<proteinExistence type="predicted"/>
<accession>A0A7Z2VSK6</accession>
<dbReference type="PROSITE" id="PS50043">
    <property type="entry name" value="HTH_LUXR_2"/>
    <property type="match status" value="1"/>
</dbReference>
<sequence length="880" mass="99791">MMNSSSEPILLPTKITLPAPGSNLVDRQRLVRLIEQGQAGRLTLVSAPAGFGKTTLLGQWVRHSGQSAVWIALDEMDNDPVRFWRYVAEALSVVIDPGKGKKSGKTFEQLIRTMPSLSTNTFLDAFILQLIEITASHPVTIILDDYHAITETRIHDSLAYLIEHLPITIHVLISSRKEVPFSTVKWKVRDELTVIDAAQLKFTLEESETFYRDYADLPLSARQIEKLLDQTEGWVTGLQLVSISLRADADYDRFIEQFKGYNRNVSDYLFHEVIAKLPDDVHDFLLRTSVLERLDAKACDAVTNRSGGARMLELLKSWNLFLVPLDDHDTWFRYHHLFSEFLRNRLKKYEPGLWNSTHLSASKSLASRGLLDEAIDHAISAEDYALTESLLTRHVAPILKRGEFPTLLRWLNSFPPEYELSPEMSLIRAFLLVVTGQPERAGQLLARLEALYAEMEAGEARQQLQSGLLFVKSNLFFTGGDFAQWFAFISGILDDILPHNPFFYNFNYNLTEPLVRRNAFGLKGVLSNDTETIGRLFADVLEKHGWGDSLINLYVVQSLAEGFYEWNRLEESRQLLLKVERAARLKLVPGLYVPNRITQANLYRMNGQFDLALETMDEALRFVAKLPEAHWTSYLIAWKIELFVREGNLKEAKKEAAKLRIKAIEKPSFHREFEFMAIARLLGAQRKEKEALRLLELLKPQAQREGSLMCQVEIAIGQAVLTDQLGQRANAFRFLSEALAIGEANGYLRSFLDRGTTMEKLLHKYRAHIENENEDRSASEPEAVVSMQYVEKLLDLFPRTEMPEDAAVNQSALIEPLTPAEINLLSLIRQGASNKLIGEKLNLSEGSVKVYTSRIYGKLGVSSRTQAVLAAQRLGLLSED</sequence>
<dbReference type="Gene3D" id="1.25.40.10">
    <property type="entry name" value="Tetratricopeptide repeat domain"/>
    <property type="match status" value="1"/>
</dbReference>
<keyword evidence="6" id="KW-1185">Reference proteome</keyword>
<dbReference type="PANTHER" id="PTHR44688">
    <property type="entry name" value="DNA-BINDING TRANSCRIPTIONAL ACTIVATOR DEVR_DOSR"/>
    <property type="match status" value="1"/>
</dbReference>
<dbReference type="Pfam" id="PF00196">
    <property type="entry name" value="GerE"/>
    <property type="match status" value="1"/>
</dbReference>
<dbReference type="Gene3D" id="3.40.50.300">
    <property type="entry name" value="P-loop containing nucleotide triphosphate hydrolases"/>
    <property type="match status" value="1"/>
</dbReference>
<dbReference type="Proteomes" id="UP000502248">
    <property type="component" value="Chromosome"/>
</dbReference>
<organism evidence="5 6">
    <name type="scientific">Cohnella herbarum</name>
    <dbReference type="NCBI Taxonomy" id="2728023"/>
    <lineage>
        <taxon>Bacteria</taxon>
        <taxon>Bacillati</taxon>
        <taxon>Bacillota</taxon>
        <taxon>Bacilli</taxon>
        <taxon>Bacillales</taxon>
        <taxon>Paenibacillaceae</taxon>
        <taxon>Cohnella</taxon>
    </lineage>
</organism>